<comment type="caution">
    <text evidence="2">The sequence shown here is derived from an EMBL/GenBank/DDBJ whole genome shotgun (WGS) entry which is preliminary data.</text>
</comment>
<name>A0A8T2Z2M9_POPDE</name>
<feature type="region of interest" description="Disordered" evidence="1">
    <location>
        <begin position="44"/>
        <end position="140"/>
    </location>
</feature>
<feature type="compositionally biased region" description="Polar residues" evidence="1">
    <location>
        <begin position="51"/>
        <end position="61"/>
    </location>
</feature>
<keyword evidence="3" id="KW-1185">Reference proteome</keyword>
<sequence length="350" mass="37896">MTFPNVGLNFEEKIQNNRVETDEPHEQLSIIGSHEAELPNISPMAVFESPSPHSNRMITNEPNEHFRNQEQNATVELDVDGKKQKDEKQQSVSNVESSAKANPKNKASPKIGAGAPPQAKRRKLVANVGEEREEEETSSATTNAIVMAEEQYPIVSGIGQAAVSGLAHDQVQELTVQDDYTAKETPGRGLKDQERHLVSGCIIEPLPTETQSSGQQATSMAIDGTGGVPQVECTKMDLTAEDGNLATSTTSSIATTPGFAVISAASELRIFLSQSPQLLLSPTENDRFCSLLNAEINAASNECKKLRMGVFLAKVRRFKGAIATCPLSSRTEIHMTNSHDTSLGQQQIFI</sequence>
<feature type="compositionally biased region" description="Basic and acidic residues" evidence="1">
    <location>
        <begin position="79"/>
        <end position="89"/>
    </location>
</feature>
<dbReference type="Proteomes" id="UP000807159">
    <property type="component" value="Chromosome 4"/>
</dbReference>
<dbReference type="AlphaFoldDB" id="A0A8T2Z2M9"/>
<feature type="compositionally biased region" description="Low complexity" evidence="1">
    <location>
        <begin position="97"/>
        <end position="110"/>
    </location>
</feature>
<organism evidence="2 3">
    <name type="scientific">Populus deltoides</name>
    <name type="common">Eastern poplar</name>
    <name type="synonym">Eastern cottonwood</name>
    <dbReference type="NCBI Taxonomy" id="3696"/>
    <lineage>
        <taxon>Eukaryota</taxon>
        <taxon>Viridiplantae</taxon>
        <taxon>Streptophyta</taxon>
        <taxon>Embryophyta</taxon>
        <taxon>Tracheophyta</taxon>
        <taxon>Spermatophyta</taxon>
        <taxon>Magnoliopsida</taxon>
        <taxon>eudicotyledons</taxon>
        <taxon>Gunneridae</taxon>
        <taxon>Pentapetalae</taxon>
        <taxon>rosids</taxon>
        <taxon>fabids</taxon>
        <taxon>Malpighiales</taxon>
        <taxon>Salicaceae</taxon>
        <taxon>Saliceae</taxon>
        <taxon>Populus</taxon>
    </lineage>
</organism>
<reference evidence="2" key="1">
    <citation type="journal article" date="2021" name="J. Hered.">
        <title>Genome Assembly of Salicaceae Populus deltoides (Eastern Cottonwood) I-69 Based on Nanopore Sequencing and Hi-C Technologies.</title>
        <authorList>
            <person name="Bai S."/>
            <person name="Wu H."/>
            <person name="Zhang J."/>
            <person name="Pan Z."/>
            <person name="Zhao W."/>
            <person name="Li Z."/>
            <person name="Tong C."/>
        </authorList>
    </citation>
    <scope>NUCLEOTIDE SEQUENCE</scope>
    <source>
        <tissue evidence="2">Leaf</tissue>
    </source>
</reference>
<proteinExistence type="predicted"/>
<evidence type="ECO:0000313" key="2">
    <source>
        <dbReference type="EMBL" id="KAH8511571.1"/>
    </source>
</evidence>
<evidence type="ECO:0000256" key="1">
    <source>
        <dbReference type="SAM" id="MobiDB-lite"/>
    </source>
</evidence>
<dbReference type="EMBL" id="JACEGQ020000004">
    <property type="protein sequence ID" value="KAH8511571.1"/>
    <property type="molecule type" value="Genomic_DNA"/>
</dbReference>
<evidence type="ECO:0000313" key="3">
    <source>
        <dbReference type="Proteomes" id="UP000807159"/>
    </source>
</evidence>
<accession>A0A8T2Z2M9</accession>
<gene>
    <name evidence="2" type="ORF">H0E87_008945</name>
</gene>
<protein>
    <submittedName>
        <fullName evidence="2">Uncharacterized protein</fullName>
    </submittedName>
</protein>